<gene>
    <name evidence="11" type="primary">nagZ</name>
    <name evidence="13" type="ORF">BTO08_19765</name>
</gene>
<dbReference type="InterPro" id="IPR050226">
    <property type="entry name" value="NagZ_Beta-hexosaminidase"/>
</dbReference>
<feature type="domain" description="Glycoside hydrolase family 3 N-terminal" evidence="12">
    <location>
        <begin position="11"/>
        <end position="284"/>
    </location>
</feature>
<evidence type="ECO:0000256" key="6">
    <source>
        <dbReference type="ARBA" id="ARBA00022984"/>
    </source>
</evidence>
<feature type="binding site" evidence="11">
    <location>
        <position position="70"/>
    </location>
    <ligand>
        <name>substrate</name>
    </ligand>
</feature>
<protein>
    <recommendedName>
        <fullName evidence="11">Beta-hexosaminidase</fullName>
        <ecNumber evidence="11">3.2.1.52</ecNumber>
    </recommendedName>
    <alternativeName>
        <fullName evidence="11">Beta-N-acetylhexosaminidase</fullName>
    </alternativeName>
    <alternativeName>
        <fullName evidence="11">N-acetyl-beta-glucosaminidase</fullName>
    </alternativeName>
</protein>
<dbReference type="UniPathway" id="UPA00544"/>
<dbReference type="Gene3D" id="3.20.20.300">
    <property type="entry name" value="Glycoside hydrolase, family 3, N-terminal domain"/>
    <property type="match status" value="1"/>
</dbReference>
<comment type="function">
    <text evidence="11">Plays a role in peptidoglycan recycling by cleaving the terminal beta-1,4-linked N-acetylglucosamine (GlcNAc) from peptide-linked peptidoglycan fragments, giving rise to free GlcNAc, anhydro-N-acetylmuramic acid and anhydro-N-acetylmuramic acid-linked peptides.</text>
</comment>
<evidence type="ECO:0000313" key="14">
    <source>
        <dbReference type="Proteomes" id="UP000238730"/>
    </source>
</evidence>
<dbReference type="Pfam" id="PF00933">
    <property type="entry name" value="Glyco_hydro_3"/>
    <property type="match status" value="1"/>
</dbReference>
<keyword evidence="8 11" id="KW-0131">Cell cycle</keyword>
<keyword evidence="5 11" id="KW-0133">Cell shape</keyword>
<feature type="active site" description="Nucleophile" evidence="11">
    <location>
        <position position="243"/>
    </location>
</feature>
<dbReference type="PROSITE" id="PS00775">
    <property type="entry name" value="GLYCOSYL_HYDROL_F3"/>
    <property type="match status" value="1"/>
</dbReference>
<keyword evidence="4 11" id="KW-0378">Hydrolase</keyword>
<feature type="site" description="Important for catalytic activity" evidence="11">
    <location>
        <position position="171"/>
    </location>
</feature>
<evidence type="ECO:0000256" key="9">
    <source>
        <dbReference type="ARBA" id="ARBA00023316"/>
    </source>
</evidence>
<dbReference type="HAMAP" id="MF_00364">
    <property type="entry name" value="NagZ"/>
    <property type="match status" value="1"/>
</dbReference>
<feature type="active site" description="Proton donor/acceptor" evidence="11">
    <location>
        <position position="173"/>
    </location>
</feature>
<evidence type="ECO:0000256" key="2">
    <source>
        <dbReference type="ARBA" id="ARBA00022490"/>
    </source>
</evidence>
<evidence type="ECO:0000256" key="11">
    <source>
        <dbReference type="HAMAP-Rule" id="MF_00364"/>
    </source>
</evidence>
<dbReference type="AlphaFoldDB" id="A0A2S7VK83"/>
<dbReference type="GO" id="GO:0051301">
    <property type="term" value="P:cell division"/>
    <property type="evidence" value="ECO:0007669"/>
    <property type="project" value="UniProtKB-KW"/>
</dbReference>
<keyword evidence="7 11" id="KW-0326">Glycosidase</keyword>
<proteinExistence type="inferred from homology"/>
<dbReference type="InterPro" id="IPR017853">
    <property type="entry name" value="GH"/>
</dbReference>
<dbReference type="GO" id="GO:0004563">
    <property type="term" value="F:beta-N-acetylhexosaminidase activity"/>
    <property type="evidence" value="ECO:0007669"/>
    <property type="project" value="UniProtKB-UniRule"/>
</dbReference>
<comment type="pathway">
    <text evidence="10 11">Cell wall biogenesis; peptidoglycan recycling.</text>
</comment>
<dbReference type="InterPro" id="IPR036962">
    <property type="entry name" value="Glyco_hydro_3_N_sf"/>
</dbReference>
<dbReference type="Proteomes" id="UP000238730">
    <property type="component" value="Unassembled WGS sequence"/>
</dbReference>
<evidence type="ECO:0000259" key="12">
    <source>
        <dbReference type="Pfam" id="PF00933"/>
    </source>
</evidence>
<dbReference type="GO" id="GO:0009252">
    <property type="term" value="P:peptidoglycan biosynthetic process"/>
    <property type="evidence" value="ECO:0007669"/>
    <property type="project" value="UniProtKB-KW"/>
</dbReference>
<dbReference type="EC" id="3.2.1.52" evidence="11"/>
<sequence length="334" mass="37129">MGPLMLDVSSYELDAEEREIIQHPTVGGIIFFARNYDNREQLRALVKDIRKTAKRPLLIGVDQEGGRVQRFREEFTQLPPARAFAASENGEVLAQQGGWLMAAELLAMDIDISFAPVLDLGYGCKAIGDRAFSNSPQDIIRYAIQFITGMAKAGMAATGKHFPGHGGVIADSHLETPYDSRDNIKQHDMTVFKHLIENNLLQGIMPAHVVFDAYDEKPASGSEYWLKQVLRKELGFKGVIFSDDLNMKGADVLGSYSERAIAAQEAGCDMVMLCNNREGAVQALDGLPQVQVPILETLLKKPTAEYNDLISTRMWKESQKAVSRLAQEWKEKNV</sequence>
<dbReference type="PANTHER" id="PTHR30480">
    <property type="entry name" value="BETA-HEXOSAMINIDASE-RELATED"/>
    <property type="match status" value="1"/>
</dbReference>
<dbReference type="GO" id="GO:0071555">
    <property type="term" value="P:cell wall organization"/>
    <property type="evidence" value="ECO:0007669"/>
    <property type="project" value="UniProtKB-KW"/>
</dbReference>
<evidence type="ECO:0000256" key="10">
    <source>
        <dbReference type="ARBA" id="ARBA00037880"/>
    </source>
</evidence>
<comment type="subcellular location">
    <subcellularLocation>
        <location evidence="11">Cytoplasm</location>
    </subcellularLocation>
</comment>
<feature type="binding site" evidence="11">
    <location>
        <position position="130"/>
    </location>
    <ligand>
        <name>substrate</name>
    </ligand>
</feature>
<dbReference type="PANTHER" id="PTHR30480:SF13">
    <property type="entry name" value="BETA-HEXOSAMINIDASE"/>
    <property type="match status" value="1"/>
</dbReference>
<evidence type="ECO:0000256" key="8">
    <source>
        <dbReference type="ARBA" id="ARBA00023306"/>
    </source>
</evidence>
<keyword evidence="3 11" id="KW-0132">Cell division</keyword>
<feature type="binding site" evidence="11">
    <location>
        <position position="62"/>
    </location>
    <ligand>
        <name>substrate</name>
    </ligand>
</feature>
<comment type="caution">
    <text evidence="13">The sequence shown here is derived from an EMBL/GenBank/DDBJ whole genome shotgun (WGS) entry which is preliminary data.</text>
</comment>
<evidence type="ECO:0000256" key="5">
    <source>
        <dbReference type="ARBA" id="ARBA00022960"/>
    </source>
</evidence>
<dbReference type="EMBL" id="MSCJ01000003">
    <property type="protein sequence ID" value="PQJ62468.1"/>
    <property type="molecule type" value="Genomic_DNA"/>
</dbReference>
<dbReference type="InterPro" id="IPR022956">
    <property type="entry name" value="Beta_hexosaminidase_bac"/>
</dbReference>
<organism evidence="13 14">
    <name type="scientific">Photobacterium angustum</name>
    <dbReference type="NCBI Taxonomy" id="661"/>
    <lineage>
        <taxon>Bacteria</taxon>
        <taxon>Pseudomonadati</taxon>
        <taxon>Pseudomonadota</taxon>
        <taxon>Gammaproteobacteria</taxon>
        <taxon>Vibrionales</taxon>
        <taxon>Vibrionaceae</taxon>
        <taxon>Photobacterium</taxon>
    </lineage>
</organism>
<evidence type="ECO:0000256" key="3">
    <source>
        <dbReference type="ARBA" id="ARBA00022618"/>
    </source>
</evidence>
<accession>A0A2S7VK83</accession>
<dbReference type="GO" id="GO:0009254">
    <property type="term" value="P:peptidoglycan turnover"/>
    <property type="evidence" value="ECO:0007669"/>
    <property type="project" value="UniProtKB-UniRule"/>
</dbReference>
<evidence type="ECO:0000313" key="13">
    <source>
        <dbReference type="EMBL" id="PQJ62468.1"/>
    </source>
</evidence>
<comment type="similarity">
    <text evidence="11">Belongs to the glycosyl hydrolase 3 family. NagZ subfamily.</text>
</comment>
<evidence type="ECO:0000256" key="4">
    <source>
        <dbReference type="ARBA" id="ARBA00022801"/>
    </source>
</evidence>
<dbReference type="SUPFAM" id="SSF51445">
    <property type="entry name" value="(Trans)glycosidases"/>
    <property type="match status" value="1"/>
</dbReference>
<dbReference type="RefSeq" id="WP_105062275.1">
    <property type="nucleotide sequence ID" value="NZ_MSCJ01000003.1"/>
</dbReference>
<dbReference type="GO" id="GO:0008360">
    <property type="term" value="P:regulation of cell shape"/>
    <property type="evidence" value="ECO:0007669"/>
    <property type="project" value="UniProtKB-KW"/>
</dbReference>
<dbReference type="GO" id="GO:0005975">
    <property type="term" value="P:carbohydrate metabolic process"/>
    <property type="evidence" value="ECO:0007669"/>
    <property type="project" value="InterPro"/>
</dbReference>
<reference evidence="13 14" key="1">
    <citation type="submission" date="2016-12" db="EMBL/GenBank/DDBJ databases">
        <title>Diversity of luminous bacteria.</title>
        <authorList>
            <person name="Yoshizawa S."/>
            <person name="Kogure K."/>
        </authorList>
    </citation>
    <scope>NUCLEOTIDE SEQUENCE [LARGE SCALE GENOMIC DNA]</scope>
    <source>
        <strain evidence="13 14">LC1-200</strain>
    </source>
</reference>
<keyword evidence="6 11" id="KW-0573">Peptidoglycan synthesis</keyword>
<dbReference type="InterPro" id="IPR019800">
    <property type="entry name" value="Glyco_hydro_3_AS"/>
</dbReference>
<keyword evidence="9 11" id="KW-0961">Cell wall biogenesis/degradation</keyword>
<dbReference type="InterPro" id="IPR001764">
    <property type="entry name" value="Glyco_hydro_3_N"/>
</dbReference>
<keyword evidence="2 11" id="KW-0963">Cytoplasm</keyword>
<name>A0A2S7VK83_PHOAN</name>
<comment type="catalytic activity">
    <reaction evidence="1 11">
        <text>Hydrolysis of terminal non-reducing N-acetyl-D-hexosamine residues in N-acetyl-beta-D-hexosaminides.</text>
        <dbReference type="EC" id="3.2.1.52"/>
    </reaction>
</comment>
<evidence type="ECO:0000256" key="1">
    <source>
        <dbReference type="ARBA" id="ARBA00001231"/>
    </source>
</evidence>
<evidence type="ECO:0000256" key="7">
    <source>
        <dbReference type="ARBA" id="ARBA00023295"/>
    </source>
</evidence>
<dbReference type="OrthoDB" id="9786661at2"/>
<dbReference type="GO" id="GO:0005737">
    <property type="term" value="C:cytoplasm"/>
    <property type="evidence" value="ECO:0007669"/>
    <property type="project" value="UniProtKB-SubCell"/>
</dbReference>
<feature type="binding site" evidence="11">
    <location>
        <begin position="160"/>
        <end position="161"/>
    </location>
    <ligand>
        <name>substrate</name>
    </ligand>
</feature>
<dbReference type="FunFam" id="3.20.20.300:FF:000001">
    <property type="entry name" value="Beta-hexosaminidase"/>
    <property type="match status" value="1"/>
</dbReference>
<dbReference type="NCBIfam" id="NF003740">
    <property type="entry name" value="PRK05337.1"/>
    <property type="match status" value="1"/>
</dbReference>